<protein>
    <submittedName>
        <fullName evidence="1">Uncharacterized protein</fullName>
    </submittedName>
</protein>
<reference evidence="2" key="1">
    <citation type="journal article" date="2024" name="Proc. Natl. Acad. Sci. U.S.A.">
        <title>Extraordinary preservation of gene collinearity over three hundred million years revealed in homosporous lycophytes.</title>
        <authorList>
            <person name="Li C."/>
            <person name="Wickell D."/>
            <person name="Kuo L.Y."/>
            <person name="Chen X."/>
            <person name="Nie B."/>
            <person name="Liao X."/>
            <person name="Peng D."/>
            <person name="Ji J."/>
            <person name="Jenkins J."/>
            <person name="Williams M."/>
            <person name="Shu S."/>
            <person name="Plott C."/>
            <person name="Barry K."/>
            <person name="Rajasekar S."/>
            <person name="Grimwood J."/>
            <person name="Han X."/>
            <person name="Sun S."/>
            <person name="Hou Z."/>
            <person name="He W."/>
            <person name="Dai G."/>
            <person name="Sun C."/>
            <person name="Schmutz J."/>
            <person name="Leebens-Mack J.H."/>
            <person name="Li F.W."/>
            <person name="Wang L."/>
        </authorList>
    </citation>
    <scope>NUCLEOTIDE SEQUENCE [LARGE SCALE GENOMIC DNA]</scope>
    <source>
        <strain evidence="2">cv. PW_Plant_1</strain>
    </source>
</reference>
<evidence type="ECO:0000313" key="2">
    <source>
        <dbReference type="Proteomes" id="UP001162992"/>
    </source>
</evidence>
<dbReference type="Proteomes" id="UP001162992">
    <property type="component" value="Chromosome 10"/>
</dbReference>
<evidence type="ECO:0000313" key="1">
    <source>
        <dbReference type="EMBL" id="KAJ7540384.1"/>
    </source>
</evidence>
<keyword evidence="2" id="KW-1185">Reference proteome</keyword>
<accession>A0ACC2CEV6</accession>
<name>A0ACC2CEV6_DIPCM</name>
<proteinExistence type="predicted"/>
<organism evidence="1 2">
    <name type="scientific">Diphasiastrum complanatum</name>
    <name type="common">Issler's clubmoss</name>
    <name type="synonym">Lycopodium complanatum</name>
    <dbReference type="NCBI Taxonomy" id="34168"/>
    <lineage>
        <taxon>Eukaryota</taxon>
        <taxon>Viridiplantae</taxon>
        <taxon>Streptophyta</taxon>
        <taxon>Embryophyta</taxon>
        <taxon>Tracheophyta</taxon>
        <taxon>Lycopodiopsida</taxon>
        <taxon>Lycopodiales</taxon>
        <taxon>Lycopodiaceae</taxon>
        <taxon>Lycopodioideae</taxon>
        <taxon>Diphasiastrum</taxon>
    </lineage>
</organism>
<dbReference type="EMBL" id="CM055101">
    <property type="protein sequence ID" value="KAJ7540384.1"/>
    <property type="molecule type" value="Genomic_DNA"/>
</dbReference>
<gene>
    <name evidence="1" type="ORF">O6H91_10G012100</name>
</gene>
<comment type="caution">
    <text evidence="1">The sequence shown here is derived from an EMBL/GenBank/DDBJ whole genome shotgun (WGS) entry which is preliminary data.</text>
</comment>
<sequence length="497" mass="55040">MLQSRRLDMMTISGDLTLVNSCIVAMLLFMNIHKAGAISINYQDALSKSILFYEGQRSGKLPSDQRVTWRRDSGLADGRLASVDLTGGYYDAGDNVKFGLPMAFTVTMLSWAAIEYGNQMEQAGELQNMQDAIRWGTDYLLKTAAGPTELWTQVGDGQSDHRCWERPEEMDTPRTLYQVNISSPGTEIAAETAAALAAASIVFNATNATYSAQLLQTSVSLFKFADRYRVSYDRACPFYCSFSGYSDELLWGAAWLHKATNNDSYLLYTIHNSSNSYTINEFSWDNKFAGVQVLLSKIYFSGVSALDQYKRQAEWFMCANYPGSSQTSVSRTPGGLLFIRGVNNAQYVTGASFLLAVYSDYLNNSQQSSIQCGAINVTADELYSFAKSQVDYLLGDNPLQMSYMVGFGDKYPQQVHHRGASIPSMLIHPQKVGCGDGYTYWYGRNSSNPNVHVGALVGGPDHNDNFRDVRNNYDQLEPTTYMNAPLCGLLARIGSGK</sequence>